<dbReference type="OrthoDB" id="3880384at2759"/>
<evidence type="ECO:0000313" key="1">
    <source>
        <dbReference type="EMBL" id="OQD76381.1"/>
    </source>
</evidence>
<gene>
    <name evidence="1" type="ORF">PENDEC_c004G00920</name>
</gene>
<name>A0A1V6PH96_PENDC</name>
<keyword evidence="2" id="KW-1185">Reference proteome</keyword>
<dbReference type="Proteomes" id="UP000191522">
    <property type="component" value="Unassembled WGS sequence"/>
</dbReference>
<evidence type="ECO:0000313" key="2">
    <source>
        <dbReference type="Proteomes" id="UP000191522"/>
    </source>
</evidence>
<dbReference type="EMBL" id="MDYL01000004">
    <property type="protein sequence ID" value="OQD76381.1"/>
    <property type="molecule type" value="Genomic_DNA"/>
</dbReference>
<comment type="caution">
    <text evidence="1">The sequence shown here is derived from an EMBL/GenBank/DDBJ whole genome shotgun (WGS) entry which is preliminary data.</text>
</comment>
<dbReference type="AlphaFoldDB" id="A0A1V6PH96"/>
<dbReference type="OMA" id="FEHEMED"/>
<sequence length="166" mass="19412">MAPNLFLCLRTVCCPIYWFQRGDRINSDVNREQHWETPVPGTYKFLPGRGWHLIRCDGFDRDEKVPAALVYCRILHRYMFESELEERCRWFSAPLHKGSQPEQLRFFLLDDGIHWVAGWDAKGRFIPGPYPKWYLDEDGETMRRGPSPPTSADVSRCSSIIAGKFE</sequence>
<protein>
    <submittedName>
        <fullName evidence="1">Uncharacterized protein</fullName>
    </submittedName>
</protein>
<organism evidence="1 2">
    <name type="scientific">Penicillium decumbens</name>
    <dbReference type="NCBI Taxonomy" id="69771"/>
    <lineage>
        <taxon>Eukaryota</taxon>
        <taxon>Fungi</taxon>
        <taxon>Dikarya</taxon>
        <taxon>Ascomycota</taxon>
        <taxon>Pezizomycotina</taxon>
        <taxon>Eurotiomycetes</taxon>
        <taxon>Eurotiomycetidae</taxon>
        <taxon>Eurotiales</taxon>
        <taxon>Aspergillaceae</taxon>
        <taxon>Penicillium</taxon>
    </lineage>
</organism>
<accession>A0A1V6PH96</accession>
<reference evidence="2" key="1">
    <citation type="journal article" date="2017" name="Nat. Microbiol.">
        <title>Global analysis of biosynthetic gene clusters reveals vast potential of secondary metabolite production in Penicillium species.</title>
        <authorList>
            <person name="Nielsen J.C."/>
            <person name="Grijseels S."/>
            <person name="Prigent S."/>
            <person name="Ji B."/>
            <person name="Dainat J."/>
            <person name="Nielsen K.F."/>
            <person name="Frisvad J.C."/>
            <person name="Workman M."/>
            <person name="Nielsen J."/>
        </authorList>
    </citation>
    <scope>NUCLEOTIDE SEQUENCE [LARGE SCALE GENOMIC DNA]</scope>
    <source>
        <strain evidence="2">IBT 11843</strain>
    </source>
</reference>
<proteinExistence type="predicted"/>